<name>A0ABD3NQN7_9STRA</name>
<feature type="region of interest" description="Disordered" evidence="1">
    <location>
        <begin position="38"/>
        <end position="152"/>
    </location>
</feature>
<dbReference type="Proteomes" id="UP001530400">
    <property type="component" value="Unassembled WGS sequence"/>
</dbReference>
<feature type="compositionally biased region" description="Basic residues" evidence="1">
    <location>
        <begin position="506"/>
        <end position="518"/>
    </location>
</feature>
<reference evidence="2 3" key="1">
    <citation type="submission" date="2024-10" db="EMBL/GenBank/DDBJ databases">
        <title>Updated reference genomes for cyclostephanoid diatoms.</title>
        <authorList>
            <person name="Roberts W.R."/>
            <person name="Alverson A.J."/>
        </authorList>
    </citation>
    <scope>NUCLEOTIDE SEQUENCE [LARGE SCALE GENOMIC DNA]</scope>
    <source>
        <strain evidence="2 3">AJA010-31</strain>
    </source>
</reference>
<evidence type="ECO:0000313" key="3">
    <source>
        <dbReference type="Proteomes" id="UP001530400"/>
    </source>
</evidence>
<organism evidence="2 3">
    <name type="scientific">Cyclotella atomus</name>
    <dbReference type="NCBI Taxonomy" id="382360"/>
    <lineage>
        <taxon>Eukaryota</taxon>
        <taxon>Sar</taxon>
        <taxon>Stramenopiles</taxon>
        <taxon>Ochrophyta</taxon>
        <taxon>Bacillariophyta</taxon>
        <taxon>Coscinodiscophyceae</taxon>
        <taxon>Thalassiosirophycidae</taxon>
        <taxon>Stephanodiscales</taxon>
        <taxon>Stephanodiscaceae</taxon>
        <taxon>Cyclotella</taxon>
    </lineage>
</organism>
<feature type="compositionally biased region" description="Polar residues" evidence="1">
    <location>
        <begin position="236"/>
        <end position="252"/>
    </location>
</feature>
<accession>A0ABD3NQN7</accession>
<keyword evidence="3" id="KW-1185">Reference proteome</keyword>
<feature type="compositionally biased region" description="Polar residues" evidence="1">
    <location>
        <begin position="127"/>
        <end position="140"/>
    </location>
</feature>
<evidence type="ECO:0000256" key="1">
    <source>
        <dbReference type="SAM" id="MobiDB-lite"/>
    </source>
</evidence>
<feature type="compositionally biased region" description="Polar residues" evidence="1">
    <location>
        <begin position="360"/>
        <end position="371"/>
    </location>
</feature>
<dbReference type="AlphaFoldDB" id="A0ABD3NQN7"/>
<feature type="compositionally biased region" description="Polar residues" evidence="1">
    <location>
        <begin position="89"/>
        <end position="103"/>
    </location>
</feature>
<feature type="compositionally biased region" description="Basic and acidic residues" evidence="1">
    <location>
        <begin position="78"/>
        <end position="88"/>
    </location>
</feature>
<comment type="caution">
    <text evidence="2">The sequence shown here is derived from an EMBL/GenBank/DDBJ whole genome shotgun (WGS) entry which is preliminary data.</text>
</comment>
<gene>
    <name evidence="2" type="ORF">ACHAWO_004711</name>
</gene>
<protein>
    <submittedName>
        <fullName evidence="2">Uncharacterized protein</fullName>
    </submittedName>
</protein>
<feature type="region of interest" description="Disordered" evidence="1">
    <location>
        <begin position="622"/>
        <end position="699"/>
    </location>
</feature>
<dbReference type="EMBL" id="JALLPJ020001045">
    <property type="protein sequence ID" value="KAL3777427.1"/>
    <property type="molecule type" value="Genomic_DNA"/>
</dbReference>
<proteinExistence type="predicted"/>
<feature type="compositionally biased region" description="Acidic residues" evidence="1">
    <location>
        <begin position="63"/>
        <end position="77"/>
    </location>
</feature>
<feature type="region of interest" description="Disordered" evidence="1">
    <location>
        <begin position="1"/>
        <end position="21"/>
    </location>
</feature>
<sequence>MNEVNESGRCPFHPSMQLQSRKKNGEWRVLMDQCPLCISGLPGDGQSIEERYAEPPAPRQSELEDAESYDDDSCYDEQENRGSNEEQQARLSPQPTRGNQKSSVKGRPRSPAQFQQQIMVPTKKGPPQQQSLELTKVNSYDSGATTDDDASSSNVCEDFRAFLQIDQQKMMAPASPKRKNNNMGSPGHVMNGVYGSPKPRPNSPLSYSPNGRQMGQSPTQIRQRRFPPPPHGMHQIGTSARSNISPNPQSQMKRPDPESSPIPHQQHHLGRGFRTPQSQQHQQKQRHSPYIAECYDTPNKLDPDEVSIHSAQYKTPRANELDEVSISSSSRYKTPRASESDEISAASMNSVKRSLHKSPHNPSLSPYTPNENGDLYTNEHSTPKLLDQDEVSAVSMSSVTRNLYTKPNDSTEDDEEASASPEDKEIVTAQCDAKGKCIRHPTVRLRKKKLFGGWQVVLSNCPECCLDEMRRVKEERSRSGKSKSGSSRCGSEAESRGGKSKSSSKAGKKKKKDKRRERERKEPPMSQVNFASNGEDDNKSIGTASTITISSYTHASGGKPYPNEKNGPARVTRMPYTDRNGERGWYTGAVDGTTGTPHGFGTMNYSDGGVFEGQWLNGKSVTTEHQIHSPVKLRYPQQSHGVRRTNPPTPRSPLETHYEDDSNLSRSHSARSRSTSRPRVRPLPQQQHHHQQHDTQMMQPQRKVVCGMPWTDSAGSGAYTGEVNGLNIPEGVGSMRYNSGFVAEGLWRDGEMEEDANDEDELMSYQEGGQLDGFLGRNNVRVRGNSGSASVM</sequence>
<feature type="compositionally biased region" description="Basic residues" evidence="1">
    <location>
        <begin position="668"/>
        <end position="680"/>
    </location>
</feature>
<feature type="compositionally biased region" description="Polar residues" evidence="1">
    <location>
        <begin position="203"/>
        <end position="221"/>
    </location>
</feature>
<feature type="region of interest" description="Disordered" evidence="1">
    <location>
        <begin position="472"/>
        <end position="542"/>
    </location>
</feature>
<feature type="compositionally biased region" description="Polar residues" evidence="1">
    <location>
        <begin position="394"/>
        <end position="408"/>
    </location>
</feature>
<feature type="region of interest" description="Disordered" evidence="1">
    <location>
        <begin position="171"/>
        <end position="426"/>
    </location>
</feature>
<dbReference type="SUPFAM" id="SSF82185">
    <property type="entry name" value="Histone H3 K4-specific methyltransferase SET7/9 N-terminal domain"/>
    <property type="match status" value="1"/>
</dbReference>
<evidence type="ECO:0000313" key="2">
    <source>
        <dbReference type="EMBL" id="KAL3777427.1"/>
    </source>
</evidence>